<feature type="transmembrane region" description="Helical" evidence="5">
    <location>
        <begin position="30"/>
        <end position="49"/>
    </location>
</feature>
<reference evidence="7 8" key="1">
    <citation type="submission" date="2020-08" db="EMBL/GenBank/DDBJ databases">
        <authorList>
            <person name="Liu C."/>
            <person name="Sun Q."/>
        </authorList>
    </citation>
    <scope>NUCLEOTIDE SEQUENCE [LARGE SCALE GENOMIC DNA]</scope>
    <source>
        <strain evidence="7 8">NSJ-18</strain>
    </source>
</reference>
<evidence type="ECO:0000256" key="2">
    <source>
        <dbReference type="ARBA" id="ARBA00022692"/>
    </source>
</evidence>
<feature type="transmembrane region" description="Helical" evidence="5">
    <location>
        <begin position="253"/>
        <end position="270"/>
    </location>
</feature>
<keyword evidence="8" id="KW-1185">Reference proteome</keyword>
<feature type="transmembrane region" description="Helical" evidence="5">
    <location>
        <begin position="110"/>
        <end position="127"/>
    </location>
</feature>
<evidence type="ECO:0000313" key="8">
    <source>
        <dbReference type="Proteomes" id="UP000609849"/>
    </source>
</evidence>
<feature type="transmembrane region" description="Helical" evidence="5">
    <location>
        <begin position="86"/>
        <end position="104"/>
    </location>
</feature>
<feature type="transmembrane region" description="Helical" evidence="5">
    <location>
        <begin position="276"/>
        <end position="294"/>
    </location>
</feature>
<dbReference type="EMBL" id="JACRWE010000003">
    <property type="protein sequence ID" value="MBC5996781.1"/>
    <property type="molecule type" value="Genomic_DNA"/>
</dbReference>
<evidence type="ECO:0000256" key="1">
    <source>
        <dbReference type="ARBA" id="ARBA00004141"/>
    </source>
</evidence>
<keyword evidence="3 5" id="KW-1133">Transmembrane helix</keyword>
<feature type="domain" description="Integral membrane bound transporter" evidence="6">
    <location>
        <begin position="215"/>
        <end position="330"/>
    </location>
</feature>
<accession>A0ABR7JPD7</accession>
<keyword evidence="2 5" id="KW-0812">Transmembrane</keyword>
<evidence type="ECO:0000256" key="3">
    <source>
        <dbReference type="ARBA" id="ARBA00022989"/>
    </source>
</evidence>
<dbReference type="Proteomes" id="UP000609849">
    <property type="component" value="Unassembled WGS sequence"/>
</dbReference>
<evidence type="ECO:0000256" key="4">
    <source>
        <dbReference type="ARBA" id="ARBA00023136"/>
    </source>
</evidence>
<evidence type="ECO:0000313" key="7">
    <source>
        <dbReference type="EMBL" id="MBC5996781.1"/>
    </source>
</evidence>
<evidence type="ECO:0000256" key="5">
    <source>
        <dbReference type="SAM" id="Phobius"/>
    </source>
</evidence>
<sequence>MTFYQAMQVGANVMKPLIKDTKDKKLRQKYITAFIFKNILCLIFCILVVSSFGKLFGNENSIVGVVTILGVLTFRFSNIDFDVKQSAFTLFGVFCIFMVGPYTANLVGPISRSIINFIFIMTILILTCHNEVLSNQSILILSYLILYGYETNDMNVLINRVIALALGGIIVASIFYIKQRNVKFENKFSDIIRDVNLSNDRTKWQLKLAVGICSSMLIGDLLHFPKTMWIGIACMSIIQPNKELVEFRFKNRILFTILGCLLYFIIYSFIPDGFKSLLGMLGGIMVGFSATYQWQVIFNSFGGLTSAVPALGLEGALITRLLNGCFGSIYSRVYDRIFDIIHEKIISRNQIEQVTTNGEI</sequence>
<keyword evidence="4 5" id="KW-0472">Membrane</keyword>
<feature type="transmembrane region" description="Helical" evidence="5">
    <location>
        <begin position="161"/>
        <end position="177"/>
    </location>
</feature>
<proteinExistence type="predicted"/>
<comment type="subcellular location">
    <subcellularLocation>
        <location evidence="1">Membrane</location>
        <topology evidence="1">Multi-pass membrane protein</topology>
    </subcellularLocation>
</comment>
<dbReference type="Pfam" id="PF13515">
    <property type="entry name" value="FUSC_2"/>
    <property type="match status" value="1"/>
</dbReference>
<organism evidence="7 8">
    <name type="scientific">Romboutsia faecis</name>
    <dbReference type="NCBI Taxonomy" id="2764597"/>
    <lineage>
        <taxon>Bacteria</taxon>
        <taxon>Bacillati</taxon>
        <taxon>Bacillota</taxon>
        <taxon>Clostridia</taxon>
        <taxon>Peptostreptococcales</taxon>
        <taxon>Peptostreptococcaceae</taxon>
        <taxon>Romboutsia</taxon>
    </lineage>
</organism>
<dbReference type="RefSeq" id="WP_153971797.1">
    <property type="nucleotide sequence ID" value="NZ_JACRWE010000003.1"/>
</dbReference>
<comment type="caution">
    <text evidence="7">The sequence shown here is derived from an EMBL/GenBank/DDBJ whole genome shotgun (WGS) entry which is preliminary data.</text>
</comment>
<protein>
    <submittedName>
        <fullName evidence="7">FUSC family protein</fullName>
    </submittedName>
</protein>
<evidence type="ECO:0000259" key="6">
    <source>
        <dbReference type="Pfam" id="PF13515"/>
    </source>
</evidence>
<gene>
    <name evidence="7" type="ORF">H8923_08415</name>
</gene>
<name>A0ABR7JPD7_9FIRM</name>
<dbReference type="InterPro" id="IPR049453">
    <property type="entry name" value="Memb_transporter_dom"/>
</dbReference>
<feature type="transmembrane region" description="Helical" evidence="5">
    <location>
        <begin position="55"/>
        <end position="74"/>
    </location>
</feature>